<proteinExistence type="predicted"/>
<keyword evidence="2" id="KW-1185">Reference proteome</keyword>
<accession>A0A3P7YNZ0</accession>
<dbReference type="AlphaFoldDB" id="A0A3P7YNZ0"/>
<reference evidence="1 2" key="1">
    <citation type="submission" date="2018-11" db="EMBL/GenBank/DDBJ databases">
        <authorList>
            <consortium name="Pathogen Informatics"/>
        </authorList>
    </citation>
    <scope>NUCLEOTIDE SEQUENCE [LARGE SCALE GENOMIC DNA]</scope>
    <source>
        <strain>Dakar</strain>
        <strain evidence="2">Senegal</strain>
    </source>
</reference>
<evidence type="ECO:0000313" key="1">
    <source>
        <dbReference type="EMBL" id="VDO89371.1"/>
    </source>
</evidence>
<organism evidence="1 2">
    <name type="scientific">Schistosoma curassoni</name>
    <dbReference type="NCBI Taxonomy" id="6186"/>
    <lineage>
        <taxon>Eukaryota</taxon>
        <taxon>Metazoa</taxon>
        <taxon>Spiralia</taxon>
        <taxon>Lophotrochozoa</taxon>
        <taxon>Platyhelminthes</taxon>
        <taxon>Trematoda</taxon>
        <taxon>Digenea</taxon>
        <taxon>Strigeidida</taxon>
        <taxon>Schistosomatoidea</taxon>
        <taxon>Schistosomatidae</taxon>
        <taxon>Schistosoma</taxon>
    </lineage>
</organism>
<sequence length="172" mass="20144">MDTSRLTSRLGKDSGDSTLDIFFPPINPIDNLETIAIHEANLEREYLSACYPVARCIAAIEKQENGLATHVSKKFVIILPYVIANFDNFQPELINIKLLEIDKQIEFFMCFFFVMHIKLHLNQYEFRKIIFTIPFYSVTWYSEGLVVVSLQMFTKLFFSCNVTLYEVMRKFK</sequence>
<name>A0A3P7YNZ0_9TREM</name>
<dbReference type="EMBL" id="UZAK01006069">
    <property type="protein sequence ID" value="VDO89371.1"/>
    <property type="molecule type" value="Genomic_DNA"/>
</dbReference>
<evidence type="ECO:0000313" key="2">
    <source>
        <dbReference type="Proteomes" id="UP000279833"/>
    </source>
</evidence>
<gene>
    <name evidence="1" type="ORF">SCUD_LOCUS4506</name>
</gene>
<dbReference type="Proteomes" id="UP000279833">
    <property type="component" value="Unassembled WGS sequence"/>
</dbReference>
<protein>
    <submittedName>
        <fullName evidence="1">Uncharacterized protein</fullName>
    </submittedName>
</protein>